<keyword evidence="5" id="KW-0255">Endonuclease</keyword>
<keyword evidence="2" id="KW-0808">Transferase</keyword>
<dbReference type="EMBL" id="JARBHB010000004">
    <property type="protein sequence ID" value="KAJ8885095.1"/>
    <property type="molecule type" value="Genomic_DNA"/>
</dbReference>
<dbReference type="InterPro" id="IPR041373">
    <property type="entry name" value="RT_RNaseH"/>
</dbReference>
<dbReference type="Gene3D" id="2.40.70.10">
    <property type="entry name" value="Acid Proteases"/>
    <property type="match status" value="1"/>
</dbReference>
<dbReference type="InterPro" id="IPR021109">
    <property type="entry name" value="Peptidase_aspartic_dom_sf"/>
</dbReference>
<keyword evidence="6" id="KW-0378">Hydrolase</keyword>
<dbReference type="InterPro" id="IPR041588">
    <property type="entry name" value="Integrase_H2C2"/>
</dbReference>
<organism evidence="12 13">
    <name type="scientific">Dryococelus australis</name>
    <dbReference type="NCBI Taxonomy" id="614101"/>
    <lineage>
        <taxon>Eukaryota</taxon>
        <taxon>Metazoa</taxon>
        <taxon>Ecdysozoa</taxon>
        <taxon>Arthropoda</taxon>
        <taxon>Hexapoda</taxon>
        <taxon>Insecta</taxon>
        <taxon>Pterygota</taxon>
        <taxon>Neoptera</taxon>
        <taxon>Polyneoptera</taxon>
        <taxon>Phasmatodea</taxon>
        <taxon>Verophasmatodea</taxon>
        <taxon>Anareolatae</taxon>
        <taxon>Phasmatidae</taxon>
        <taxon>Eurycanthinae</taxon>
        <taxon>Dryococelus</taxon>
    </lineage>
</organism>
<evidence type="ECO:0000256" key="4">
    <source>
        <dbReference type="ARBA" id="ARBA00022722"/>
    </source>
</evidence>
<feature type="domain" description="Reverse transcriptase RNase H-like" evidence="10">
    <location>
        <begin position="573"/>
        <end position="660"/>
    </location>
</feature>
<protein>
    <recommendedName>
        <fullName evidence="1">RNA-directed DNA polymerase</fullName>
        <ecNumber evidence="1">2.7.7.49</ecNumber>
    </recommendedName>
</protein>
<dbReference type="Gene3D" id="3.10.10.10">
    <property type="entry name" value="HIV Type 1 Reverse Transcriptase, subunit A, domain 1"/>
    <property type="match status" value="1"/>
</dbReference>
<evidence type="ECO:0000259" key="10">
    <source>
        <dbReference type="Pfam" id="PF17917"/>
    </source>
</evidence>
<keyword evidence="4" id="KW-0540">Nuclease</keyword>
<evidence type="ECO:0000256" key="8">
    <source>
        <dbReference type="SAM" id="MobiDB-lite"/>
    </source>
</evidence>
<dbReference type="SUPFAM" id="SSF56672">
    <property type="entry name" value="DNA/RNA polymerases"/>
    <property type="match status" value="1"/>
</dbReference>
<dbReference type="Proteomes" id="UP001159363">
    <property type="component" value="Chromosome X"/>
</dbReference>
<evidence type="ECO:0000256" key="3">
    <source>
        <dbReference type="ARBA" id="ARBA00022695"/>
    </source>
</evidence>
<dbReference type="Gene3D" id="3.30.70.270">
    <property type="match status" value="1"/>
</dbReference>
<dbReference type="InterPro" id="IPR043128">
    <property type="entry name" value="Rev_trsase/Diguanyl_cyclase"/>
</dbReference>
<dbReference type="Gene3D" id="1.10.340.70">
    <property type="match status" value="1"/>
</dbReference>
<dbReference type="PANTHER" id="PTHR37984">
    <property type="entry name" value="PROTEIN CBG26694"/>
    <property type="match status" value="1"/>
</dbReference>
<feature type="domain" description="Reverse transcriptase" evidence="9">
    <location>
        <begin position="377"/>
        <end position="524"/>
    </location>
</feature>
<evidence type="ECO:0000313" key="13">
    <source>
        <dbReference type="Proteomes" id="UP001159363"/>
    </source>
</evidence>
<reference evidence="12 13" key="1">
    <citation type="submission" date="2023-02" db="EMBL/GenBank/DDBJ databases">
        <title>LHISI_Scaffold_Assembly.</title>
        <authorList>
            <person name="Stuart O.P."/>
            <person name="Cleave R."/>
            <person name="Magrath M.J.L."/>
            <person name="Mikheyev A.S."/>
        </authorList>
    </citation>
    <scope>NUCLEOTIDE SEQUENCE [LARGE SCALE GENOMIC DNA]</scope>
    <source>
        <strain evidence="12">Daus_M_001</strain>
        <tissue evidence="12">Leg muscle</tissue>
    </source>
</reference>
<dbReference type="InterPro" id="IPR043502">
    <property type="entry name" value="DNA/RNA_pol_sf"/>
</dbReference>
<accession>A0ABQ9HLD5</accession>
<evidence type="ECO:0000256" key="2">
    <source>
        <dbReference type="ARBA" id="ARBA00022679"/>
    </source>
</evidence>
<evidence type="ECO:0000256" key="7">
    <source>
        <dbReference type="ARBA" id="ARBA00022918"/>
    </source>
</evidence>
<proteinExistence type="predicted"/>
<evidence type="ECO:0000313" key="12">
    <source>
        <dbReference type="EMBL" id="KAJ8885095.1"/>
    </source>
</evidence>
<comment type="caution">
    <text evidence="12">The sequence shown here is derived from an EMBL/GenBank/DDBJ whole genome shotgun (WGS) entry which is preliminary data.</text>
</comment>
<dbReference type="PANTHER" id="PTHR37984:SF9">
    <property type="entry name" value="INTEGRASE CATALYTIC DOMAIN-CONTAINING PROTEIN"/>
    <property type="match status" value="1"/>
</dbReference>
<feature type="domain" description="Integrase zinc-binding" evidence="11">
    <location>
        <begin position="755"/>
        <end position="799"/>
    </location>
</feature>
<keyword evidence="13" id="KW-1185">Reference proteome</keyword>
<name>A0ABQ9HLD5_9NEOP</name>
<gene>
    <name evidence="12" type="ORF">PR048_011291</name>
</gene>
<keyword evidence="7" id="KW-0695">RNA-directed DNA polymerase</keyword>
<dbReference type="Pfam" id="PF17917">
    <property type="entry name" value="RT_RNaseH"/>
    <property type="match status" value="1"/>
</dbReference>
<sequence length="917" mass="104273">MAENSVSLKLPKHLSLSEYGMPVVWKLWIQQFEWYAIATNLESKTQAVQAESKNLSLIKTKFDAYFAPKTIITYKRYLFNKITQAEVQPFDDFLTSVINQGNKCEFGELYNSLLRDKIVVGVCSDTVREKLPAEKELMFDKTVKICRASEITKLQVSAMRGDTLPSMHAIHISHKKILSESQDTDFKTRNKCPKCGYNLQRTCSAVGKECKKCDKWETGQTPELSSSETFFPSYSDIHHKKLDWIEKLTLLNGNSVSFKLDTGAQCNFLSSLIAQRALITIRPSKTKLLVSFSKDSVPVLGKADVKVFTNKNMPYLVTFLIVDKGHQCILGFLKRIETAIFNGEVFDGIGCLKAFAYDMDLIDQPNLYIYPPRRVPYSIPDKVKEELDSMVQNDVIELITEPTPAVSPMVVVHKIEKRRHFPLQIIEEIAARLKGSKYFTLLDYTKGFWQIKVTDRISQYLTFDIPWGRYKCKRLPFGLASAPEIFQQIICHTLHGIKGAECSVDDILLHAESINELGAITEIVILLGMINYLLKFIPRVAERSAPLRKLLEKDAAWHWELKQENAFEDLKDNLNHSMASVLLQENHSVFYASKALTKTQQNYSQIEIEAFAMLPACKKFHEYIWGNQEVTIETDHKPLEAIFKKPLHDSPARLHKIQFEILPYNPTIGYKKGSELYIADTLSSDCHEIPEPDVRVVYKVQVVIPMSVQCIAHLKDAIHTSTKLSALCRFILQGWPDMIQQGREPSYHPLGSPSACHSCTAHKGVQGTLAIACGHVFCPGMTQDIISFVQKCATCKKIQNDPPQESLSEETAPSRPWMYVASDPFHYKGKNYLLVADCYSVMKSLRCQCRIKILGMVQQFHLQGFLQKEVSQKYQSHSSPHQQNQEIREQGTTVTTREAPLQIFEGSVMTRNISPLL</sequence>
<dbReference type="Pfam" id="PF17921">
    <property type="entry name" value="Integrase_H2C2"/>
    <property type="match status" value="1"/>
</dbReference>
<dbReference type="CDD" id="cd09274">
    <property type="entry name" value="RNase_HI_RT_Ty3"/>
    <property type="match status" value="1"/>
</dbReference>
<dbReference type="EC" id="2.7.7.49" evidence="1"/>
<keyword evidence="3" id="KW-0548">Nucleotidyltransferase</keyword>
<evidence type="ECO:0000256" key="1">
    <source>
        <dbReference type="ARBA" id="ARBA00012493"/>
    </source>
</evidence>
<feature type="region of interest" description="Disordered" evidence="8">
    <location>
        <begin position="873"/>
        <end position="893"/>
    </location>
</feature>
<dbReference type="CDD" id="cd01647">
    <property type="entry name" value="RT_LTR"/>
    <property type="match status" value="1"/>
</dbReference>
<evidence type="ECO:0000259" key="9">
    <source>
        <dbReference type="Pfam" id="PF00078"/>
    </source>
</evidence>
<evidence type="ECO:0000256" key="6">
    <source>
        <dbReference type="ARBA" id="ARBA00022801"/>
    </source>
</evidence>
<evidence type="ECO:0000256" key="5">
    <source>
        <dbReference type="ARBA" id="ARBA00022759"/>
    </source>
</evidence>
<evidence type="ECO:0000259" key="11">
    <source>
        <dbReference type="Pfam" id="PF17921"/>
    </source>
</evidence>
<dbReference type="InterPro" id="IPR050951">
    <property type="entry name" value="Retrovirus_Pol_polyprotein"/>
</dbReference>
<dbReference type="Pfam" id="PF00078">
    <property type="entry name" value="RVT_1"/>
    <property type="match status" value="1"/>
</dbReference>
<dbReference type="InterPro" id="IPR000477">
    <property type="entry name" value="RT_dom"/>
</dbReference>